<accession>A0A1R2CFH7</accession>
<sequence length="131" mass="14838">MQNETQQASEEYCCIKITVLHTPPGEKNDFVSNVQTLTSIKCDLNPGLDIENKLSNQFLESKCKLLLDDDKTVQKEYRFNQTLSLPNSNSYDKVNINTNRHSFNISPQIQMALTIKNPEKIDSGSCSCCVF</sequence>
<gene>
    <name evidence="1" type="ORF">SteCoe_10511</name>
</gene>
<reference evidence="1 2" key="1">
    <citation type="submission" date="2016-11" db="EMBL/GenBank/DDBJ databases">
        <title>The macronuclear genome of Stentor coeruleus: a giant cell with tiny introns.</title>
        <authorList>
            <person name="Slabodnick M."/>
            <person name="Ruby J.G."/>
            <person name="Reiff S.B."/>
            <person name="Swart E.C."/>
            <person name="Gosai S."/>
            <person name="Prabakaran S."/>
            <person name="Witkowska E."/>
            <person name="Larue G.E."/>
            <person name="Fisher S."/>
            <person name="Freeman R.M."/>
            <person name="Gunawardena J."/>
            <person name="Chu W."/>
            <person name="Stover N.A."/>
            <person name="Gregory B.D."/>
            <person name="Nowacki M."/>
            <person name="Derisi J."/>
            <person name="Roy S.W."/>
            <person name="Marshall W.F."/>
            <person name="Sood P."/>
        </authorList>
    </citation>
    <scope>NUCLEOTIDE SEQUENCE [LARGE SCALE GENOMIC DNA]</scope>
    <source>
        <strain evidence="1">WM001</strain>
    </source>
</reference>
<dbReference type="EMBL" id="MPUH01000169">
    <property type="protein sequence ID" value="OMJ87764.1"/>
    <property type="molecule type" value="Genomic_DNA"/>
</dbReference>
<evidence type="ECO:0000313" key="2">
    <source>
        <dbReference type="Proteomes" id="UP000187209"/>
    </source>
</evidence>
<comment type="caution">
    <text evidence="1">The sequence shown here is derived from an EMBL/GenBank/DDBJ whole genome shotgun (WGS) entry which is preliminary data.</text>
</comment>
<organism evidence="1 2">
    <name type="scientific">Stentor coeruleus</name>
    <dbReference type="NCBI Taxonomy" id="5963"/>
    <lineage>
        <taxon>Eukaryota</taxon>
        <taxon>Sar</taxon>
        <taxon>Alveolata</taxon>
        <taxon>Ciliophora</taxon>
        <taxon>Postciliodesmatophora</taxon>
        <taxon>Heterotrichea</taxon>
        <taxon>Heterotrichida</taxon>
        <taxon>Stentoridae</taxon>
        <taxon>Stentor</taxon>
    </lineage>
</organism>
<protein>
    <submittedName>
        <fullName evidence="1">Uncharacterized protein</fullName>
    </submittedName>
</protein>
<proteinExistence type="predicted"/>
<keyword evidence="2" id="KW-1185">Reference proteome</keyword>
<dbReference type="AlphaFoldDB" id="A0A1R2CFH7"/>
<name>A0A1R2CFH7_9CILI</name>
<evidence type="ECO:0000313" key="1">
    <source>
        <dbReference type="EMBL" id="OMJ87764.1"/>
    </source>
</evidence>
<dbReference type="Proteomes" id="UP000187209">
    <property type="component" value="Unassembled WGS sequence"/>
</dbReference>